<sequence length="361" mass="39259">MGMPRRILDRHVGGNTTYARSLAGQLRDRGHTVGGFGGLGHPLANTVRETAAGIRSTELDLVHYVADTGPLVRTRVPSVVTVHGVASRWIDTGRTPMAERIWRTRVARAIDSCDRIITVSQASAIDVAEVFDVDPNRIDVIYHGIEHTGIEHTGIEHTGIEHTETEGPAPAQTDENDPPVRTTIRDLDDYILYLGNLEPRKNVTALIRAMADVPAGVTLVIAGKPAWAADAIMAEIANSPRVVHLGFVSDSEREHLMRHCRLFVFPSRYEGFGLPVLEALAHGCPVLCSRRGALAEVAGPAFELAEIDESAIAAGITDALAAVADDDTRTRLADAGRDWARQFNWQRSAEAHLAVYEELLT</sequence>
<proteinExistence type="predicted"/>
<dbReference type="InterPro" id="IPR028098">
    <property type="entry name" value="Glyco_trans_4-like_N"/>
</dbReference>
<dbReference type="Gene3D" id="3.40.50.2000">
    <property type="entry name" value="Glycogen Phosphorylase B"/>
    <property type="match status" value="2"/>
</dbReference>
<reference evidence="5 6" key="1">
    <citation type="submission" date="2020-04" db="EMBL/GenBank/DDBJ databases">
        <title>MicrobeNet Type strains.</title>
        <authorList>
            <person name="Nicholson A.C."/>
        </authorList>
    </citation>
    <scope>NUCLEOTIDE SEQUENCE [LARGE SCALE GENOMIC DNA]</scope>
    <source>
        <strain evidence="5 6">ATCC BAA-14</strain>
    </source>
</reference>
<dbReference type="InterPro" id="IPR001296">
    <property type="entry name" value="Glyco_trans_1"/>
</dbReference>
<organism evidence="5 6">
    <name type="scientific">Gordonia polyisoprenivorans</name>
    <dbReference type="NCBI Taxonomy" id="84595"/>
    <lineage>
        <taxon>Bacteria</taxon>
        <taxon>Bacillati</taxon>
        <taxon>Actinomycetota</taxon>
        <taxon>Actinomycetes</taxon>
        <taxon>Mycobacteriales</taxon>
        <taxon>Gordoniaceae</taxon>
        <taxon>Gordonia</taxon>
    </lineage>
</organism>
<dbReference type="EMBL" id="JAAXPC010000001">
    <property type="protein sequence ID" value="NKY00429.1"/>
    <property type="molecule type" value="Genomic_DNA"/>
</dbReference>
<dbReference type="Pfam" id="PF00534">
    <property type="entry name" value="Glycos_transf_1"/>
    <property type="match status" value="1"/>
</dbReference>
<protein>
    <submittedName>
        <fullName evidence="5">Glycosyltransferase family 4 protein</fullName>
    </submittedName>
</protein>
<evidence type="ECO:0000313" key="5">
    <source>
        <dbReference type="EMBL" id="NKY00429.1"/>
    </source>
</evidence>
<gene>
    <name evidence="5" type="ORF">HGA05_02395</name>
</gene>
<dbReference type="PANTHER" id="PTHR46401">
    <property type="entry name" value="GLYCOSYLTRANSFERASE WBBK-RELATED"/>
    <property type="match status" value="1"/>
</dbReference>
<dbReference type="Proteomes" id="UP000563898">
    <property type="component" value="Unassembled WGS sequence"/>
</dbReference>
<feature type="domain" description="Glycosyltransferase subfamily 4-like N-terminal" evidence="4">
    <location>
        <begin position="51"/>
        <end position="146"/>
    </location>
</feature>
<dbReference type="SUPFAM" id="SSF53756">
    <property type="entry name" value="UDP-Glycosyltransferase/glycogen phosphorylase"/>
    <property type="match status" value="1"/>
</dbReference>
<dbReference type="GO" id="GO:0016757">
    <property type="term" value="F:glycosyltransferase activity"/>
    <property type="evidence" value="ECO:0007669"/>
    <property type="project" value="UniProtKB-KW"/>
</dbReference>
<evidence type="ECO:0000256" key="1">
    <source>
        <dbReference type="ARBA" id="ARBA00022676"/>
    </source>
</evidence>
<comment type="caution">
    <text evidence="5">The sequence shown here is derived from an EMBL/GenBank/DDBJ whole genome shotgun (WGS) entry which is preliminary data.</text>
</comment>
<accession>A0A846WHA5</accession>
<keyword evidence="1" id="KW-0328">Glycosyltransferase</keyword>
<evidence type="ECO:0000256" key="2">
    <source>
        <dbReference type="ARBA" id="ARBA00022679"/>
    </source>
</evidence>
<dbReference type="AlphaFoldDB" id="A0A846WHA5"/>
<evidence type="ECO:0000259" key="4">
    <source>
        <dbReference type="Pfam" id="PF13439"/>
    </source>
</evidence>
<dbReference type="CDD" id="cd03809">
    <property type="entry name" value="GT4_MtfB-like"/>
    <property type="match status" value="1"/>
</dbReference>
<keyword evidence="2 5" id="KW-0808">Transferase</keyword>
<dbReference type="PANTHER" id="PTHR46401:SF2">
    <property type="entry name" value="GLYCOSYLTRANSFERASE WBBK-RELATED"/>
    <property type="match status" value="1"/>
</dbReference>
<dbReference type="GO" id="GO:0009103">
    <property type="term" value="P:lipopolysaccharide biosynthetic process"/>
    <property type="evidence" value="ECO:0007669"/>
    <property type="project" value="TreeGrafter"/>
</dbReference>
<feature type="domain" description="Glycosyl transferase family 1" evidence="3">
    <location>
        <begin position="184"/>
        <end position="338"/>
    </location>
</feature>
<evidence type="ECO:0000313" key="6">
    <source>
        <dbReference type="Proteomes" id="UP000563898"/>
    </source>
</evidence>
<name>A0A846WHA5_9ACTN</name>
<evidence type="ECO:0000259" key="3">
    <source>
        <dbReference type="Pfam" id="PF00534"/>
    </source>
</evidence>
<dbReference type="Pfam" id="PF13439">
    <property type="entry name" value="Glyco_transf_4"/>
    <property type="match status" value="1"/>
</dbReference>